<evidence type="ECO:0000256" key="2">
    <source>
        <dbReference type="ARBA" id="ARBA00022692"/>
    </source>
</evidence>
<sequence length="395" mass="45518">MASAPGYSYHDNATPEWLKGPCPRTDNYTSPNWNWFLCISVINTPLASFLDRYVTPMWLVIGFVGNIITMKIWSHRRMKHINTSALYLTALASTDLLLLFLYIQRYLHFTWGLPTIDVPIWCPTFFVFYMFAQYMSPLLVFGFTTERFVSIVRPFKSERFSRHHRAPKEIIAIAVFAFALSLPQAHGWVFKNSVCGGSETKFFEYWTWITDVLLFCVVPIATFFLNIFVLRVAAKATKLRRESTCHQENDSVRSSSRRSKIAPSTVTLLCISFYRIFTTLPVAILFALQFSVPEGSYDIPVYEMHVDPQWRDYFSWYTAKTIIDTIGLSQYSCNIFIYLMTARHFRHEFINTFRITACCGPEKKPGSFHRHTFLTNGCGPGGYGGASTRITESDM</sequence>
<dbReference type="GO" id="GO:0004930">
    <property type="term" value="F:G protein-coupled receptor activity"/>
    <property type="evidence" value="ECO:0007669"/>
    <property type="project" value="InterPro"/>
</dbReference>
<keyword evidence="3 5" id="KW-1133">Transmembrane helix</keyword>
<protein>
    <submittedName>
        <fullName evidence="7">FMRFamide receptor</fullName>
    </submittedName>
</protein>
<dbReference type="InterPro" id="IPR017452">
    <property type="entry name" value="GPCR_Rhodpsn_7TM"/>
</dbReference>
<evidence type="ECO:0000313" key="8">
    <source>
        <dbReference type="Proteomes" id="UP000242188"/>
    </source>
</evidence>
<reference evidence="7 8" key="1">
    <citation type="journal article" date="2017" name="Nat. Ecol. Evol.">
        <title>Scallop genome provides insights into evolution of bilaterian karyotype and development.</title>
        <authorList>
            <person name="Wang S."/>
            <person name="Zhang J."/>
            <person name="Jiao W."/>
            <person name="Li J."/>
            <person name="Xun X."/>
            <person name="Sun Y."/>
            <person name="Guo X."/>
            <person name="Huan P."/>
            <person name="Dong B."/>
            <person name="Zhang L."/>
            <person name="Hu X."/>
            <person name="Sun X."/>
            <person name="Wang J."/>
            <person name="Zhao C."/>
            <person name="Wang Y."/>
            <person name="Wang D."/>
            <person name="Huang X."/>
            <person name="Wang R."/>
            <person name="Lv J."/>
            <person name="Li Y."/>
            <person name="Zhang Z."/>
            <person name="Liu B."/>
            <person name="Lu W."/>
            <person name="Hui Y."/>
            <person name="Liang J."/>
            <person name="Zhou Z."/>
            <person name="Hou R."/>
            <person name="Li X."/>
            <person name="Liu Y."/>
            <person name="Li H."/>
            <person name="Ning X."/>
            <person name="Lin Y."/>
            <person name="Zhao L."/>
            <person name="Xing Q."/>
            <person name="Dou J."/>
            <person name="Li Y."/>
            <person name="Mao J."/>
            <person name="Guo H."/>
            <person name="Dou H."/>
            <person name="Li T."/>
            <person name="Mu C."/>
            <person name="Jiang W."/>
            <person name="Fu Q."/>
            <person name="Fu X."/>
            <person name="Miao Y."/>
            <person name="Liu J."/>
            <person name="Yu Q."/>
            <person name="Li R."/>
            <person name="Liao H."/>
            <person name="Li X."/>
            <person name="Kong Y."/>
            <person name="Jiang Z."/>
            <person name="Chourrout D."/>
            <person name="Li R."/>
            <person name="Bao Z."/>
        </authorList>
    </citation>
    <scope>NUCLEOTIDE SEQUENCE [LARGE SCALE GENOMIC DNA]</scope>
    <source>
        <strain evidence="7 8">PY_sf001</strain>
    </source>
</reference>
<feature type="transmembrane region" description="Helical" evidence="5">
    <location>
        <begin position="205"/>
        <end position="230"/>
    </location>
</feature>
<feature type="transmembrane region" description="Helical" evidence="5">
    <location>
        <begin position="124"/>
        <end position="145"/>
    </location>
</feature>
<comment type="caution">
    <text evidence="7">The sequence shown here is derived from an EMBL/GenBank/DDBJ whole genome shotgun (WGS) entry which is preliminary data.</text>
</comment>
<evidence type="ECO:0000259" key="6">
    <source>
        <dbReference type="PROSITE" id="PS50262"/>
    </source>
</evidence>
<keyword evidence="2 5" id="KW-0812">Transmembrane</keyword>
<keyword evidence="4 5" id="KW-0472">Membrane</keyword>
<accession>A0A210QM09</accession>
<gene>
    <name evidence="7" type="ORF">KP79_PYT00998</name>
</gene>
<dbReference type="OrthoDB" id="9990906at2759"/>
<comment type="subcellular location">
    <subcellularLocation>
        <location evidence="1">Membrane</location>
    </subcellularLocation>
</comment>
<keyword evidence="7" id="KW-0675">Receptor</keyword>
<evidence type="ECO:0000256" key="5">
    <source>
        <dbReference type="SAM" id="Phobius"/>
    </source>
</evidence>
<dbReference type="PANTHER" id="PTHR46641">
    <property type="entry name" value="FMRFAMIDE RECEPTOR-RELATED"/>
    <property type="match status" value="1"/>
</dbReference>
<dbReference type="InterPro" id="IPR000276">
    <property type="entry name" value="GPCR_Rhodpsn"/>
</dbReference>
<organism evidence="7 8">
    <name type="scientific">Mizuhopecten yessoensis</name>
    <name type="common">Japanese scallop</name>
    <name type="synonym">Patinopecten yessoensis</name>
    <dbReference type="NCBI Taxonomy" id="6573"/>
    <lineage>
        <taxon>Eukaryota</taxon>
        <taxon>Metazoa</taxon>
        <taxon>Spiralia</taxon>
        <taxon>Lophotrochozoa</taxon>
        <taxon>Mollusca</taxon>
        <taxon>Bivalvia</taxon>
        <taxon>Autobranchia</taxon>
        <taxon>Pteriomorphia</taxon>
        <taxon>Pectinida</taxon>
        <taxon>Pectinoidea</taxon>
        <taxon>Pectinidae</taxon>
        <taxon>Mizuhopecten</taxon>
    </lineage>
</organism>
<dbReference type="SUPFAM" id="SSF81321">
    <property type="entry name" value="Family A G protein-coupled receptor-like"/>
    <property type="match status" value="1"/>
</dbReference>
<proteinExistence type="predicted"/>
<dbReference type="EMBL" id="NEDP02002950">
    <property type="protein sequence ID" value="OWF49767.1"/>
    <property type="molecule type" value="Genomic_DNA"/>
</dbReference>
<dbReference type="InterPro" id="IPR052954">
    <property type="entry name" value="GPCR-Ligand_Int"/>
</dbReference>
<keyword evidence="8" id="KW-1185">Reference proteome</keyword>
<feature type="transmembrane region" description="Helical" evidence="5">
    <location>
        <begin position="85"/>
        <end position="104"/>
    </location>
</feature>
<feature type="domain" description="G-protein coupled receptors family 1 profile" evidence="6">
    <location>
        <begin position="65"/>
        <end position="338"/>
    </location>
</feature>
<dbReference type="AlphaFoldDB" id="A0A210QM09"/>
<evidence type="ECO:0000313" key="7">
    <source>
        <dbReference type="EMBL" id="OWF49767.1"/>
    </source>
</evidence>
<dbReference type="PANTHER" id="PTHR46641:SF25">
    <property type="entry name" value="CNMAMIDE RECEPTOR-RELATED"/>
    <property type="match status" value="1"/>
</dbReference>
<feature type="transmembrane region" description="Helical" evidence="5">
    <location>
        <begin position="166"/>
        <end position="185"/>
    </location>
</feature>
<dbReference type="GO" id="GO:0016020">
    <property type="term" value="C:membrane"/>
    <property type="evidence" value="ECO:0007669"/>
    <property type="project" value="UniProtKB-SubCell"/>
</dbReference>
<dbReference type="Proteomes" id="UP000242188">
    <property type="component" value="Unassembled WGS sequence"/>
</dbReference>
<dbReference type="Gene3D" id="1.20.1070.10">
    <property type="entry name" value="Rhodopsin 7-helix transmembrane proteins"/>
    <property type="match status" value="1"/>
</dbReference>
<dbReference type="Pfam" id="PF00001">
    <property type="entry name" value="7tm_1"/>
    <property type="match status" value="1"/>
</dbReference>
<feature type="transmembrane region" description="Helical" evidence="5">
    <location>
        <begin position="266"/>
        <end position="288"/>
    </location>
</feature>
<feature type="transmembrane region" description="Helical" evidence="5">
    <location>
        <begin position="53"/>
        <end position="73"/>
    </location>
</feature>
<dbReference type="PROSITE" id="PS50262">
    <property type="entry name" value="G_PROTEIN_RECEP_F1_2"/>
    <property type="match status" value="1"/>
</dbReference>
<evidence type="ECO:0000256" key="3">
    <source>
        <dbReference type="ARBA" id="ARBA00022989"/>
    </source>
</evidence>
<evidence type="ECO:0000256" key="4">
    <source>
        <dbReference type="ARBA" id="ARBA00023136"/>
    </source>
</evidence>
<evidence type="ECO:0000256" key="1">
    <source>
        <dbReference type="ARBA" id="ARBA00004370"/>
    </source>
</evidence>
<name>A0A210QM09_MIZYE</name>